<dbReference type="SUPFAM" id="SSF46894">
    <property type="entry name" value="C-terminal effector domain of the bipartite response regulators"/>
    <property type="match status" value="1"/>
</dbReference>
<evidence type="ECO:0000256" key="9">
    <source>
        <dbReference type="PROSITE-ProRule" id="PRU01091"/>
    </source>
</evidence>
<feature type="modified residue" description="4-aspartylphosphate" evidence="8">
    <location>
        <position position="57"/>
    </location>
</feature>
<keyword evidence="2" id="KW-0963">Cytoplasm</keyword>
<evidence type="ECO:0000256" key="3">
    <source>
        <dbReference type="ARBA" id="ARBA00022553"/>
    </source>
</evidence>
<dbReference type="SUPFAM" id="SSF52172">
    <property type="entry name" value="CheY-like"/>
    <property type="match status" value="1"/>
</dbReference>
<dbReference type="Pfam" id="PF00072">
    <property type="entry name" value="Response_reg"/>
    <property type="match status" value="1"/>
</dbReference>
<dbReference type="GO" id="GO:0006355">
    <property type="term" value="P:regulation of DNA-templated transcription"/>
    <property type="evidence" value="ECO:0007669"/>
    <property type="project" value="InterPro"/>
</dbReference>
<dbReference type="PROSITE" id="PS50110">
    <property type="entry name" value="RESPONSE_REGULATORY"/>
    <property type="match status" value="1"/>
</dbReference>
<dbReference type="PANTHER" id="PTHR48111:SF4">
    <property type="entry name" value="DNA-BINDING DUAL TRANSCRIPTIONAL REGULATOR OMPR"/>
    <property type="match status" value="1"/>
</dbReference>
<dbReference type="InterPro" id="IPR016032">
    <property type="entry name" value="Sig_transdc_resp-reg_C-effctor"/>
</dbReference>
<dbReference type="InterPro" id="IPR001867">
    <property type="entry name" value="OmpR/PhoB-type_DNA-bd"/>
</dbReference>
<dbReference type="InterPro" id="IPR039420">
    <property type="entry name" value="WalR-like"/>
</dbReference>
<keyword evidence="6 9" id="KW-0238">DNA-binding</keyword>
<reference evidence="12 13" key="1">
    <citation type="submission" date="2018-03" db="EMBL/GenBank/DDBJ databases">
        <title>Comparative genomics illustrates the genes involved in a hyperalkaliphilic mechanisms of Serpentinomonas isolated from highly-alkaline calcium-rich serpentinized springs.</title>
        <authorList>
            <person name="Suzuki S."/>
            <person name="Ishii S."/>
            <person name="Walworth N."/>
            <person name="Bird L."/>
            <person name="Kuenen J.G."/>
            <person name="Nealson K.H."/>
        </authorList>
    </citation>
    <scope>NUCLEOTIDE SEQUENCE [LARGE SCALE GENOMIC DNA]</scope>
    <source>
        <strain evidence="12 13">P1</strain>
    </source>
</reference>
<dbReference type="OrthoDB" id="165980at2"/>
<accession>A0A2S9K5X5</accession>
<sequence length="252" mass="28291">MNQITLPQVWVVDDDADIRELLSTYLSQNGFQVSVADGGAALRQMLSQASPDVLVLDLMMPGEDGLSLTRFIKSHWDIPILMLSARGEEMDRIIGLEVGADDYLPKPFGPRELLARLRALLRRHPPAPHATERPSAGPSITPVTQPALDILTFGPFRLNTAARTLKRDEQDIELTTAEFELLEALVRRPLRVLSRDMLISLLKGYERDAFDRSIDNRVTRLRRKIESGPASPHYIRTVRGEGYLFNPEGEQA</sequence>
<dbReference type="GO" id="GO:0005829">
    <property type="term" value="C:cytosol"/>
    <property type="evidence" value="ECO:0007669"/>
    <property type="project" value="TreeGrafter"/>
</dbReference>
<evidence type="ECO:0000259" key="10">
    <source>
        <dbReference type="PROSITE" id="PS50110"/>
    </source>
</evidence>
<evidence type="ECO:0000256" key="8">
    <source>
        <dbReference type="PROSITE-ProRule" id="PRU00169"/>
    </source>
</evidence>
<keyword evidence="3 8" id="KW-0597">Phosphoprotein</keyword>
<dbReference type="InterPro" id="IPR036388">
    <property type="entry name" value="WH-like_DNA-bd_sf"/>
</dbReference>
<keyword evidence="7" id="KW-0804">Transcription</keyword>
<dbReference type="Proteomes" id="UP000238589">
    <property type="component" value="Unassembled WGS sequence"/>
</dbReference>
<dbReference type="CDD" id="cd17574">
    <property type="entry name" value="REC_OmpR"/>
    <property type="match status" value="1"/>
</dbReference>
<dbReference type="CDD" id="cd00383">
    <property type="entry name" value="trans_reg_C"/>
    <property type="match status" value="1"/>
</dbReference>
<evidence type="ECO:0000256" key="5">
    <source>
        <dbReference type="ARBA" id="ARBA00023015"/>
    </source>
</evidence>
<evidence type="ECO:0000256" key="4">
    <source>
        <dbReference type="ARBA" id="ARBA00023012"/>
    </source>
</evidence>
<dbReference type="GO" id="GO:0000156">
    <property type="term" value="F:phosphorelay response regulator activity"/>
    <property type="evidence" value="ECO:0007669"/>
    <property type="project" value="TreeGrafter"/>
</dbReference>
<keyword evidence="4" id="KW-0902">Two-component regulatory system</keyword>
<organism evidence="12 13">
    <name type="scientific">Malikia granosa</name>
    <dbReference type="NCBI Taxonomy" id="263067"/>
    <lineage>
        <taxon>Bacteria</taxon>
        <taxon>Pseudomonadati</taxon>
        <taxon>Pseudomonadota</taxon>
        <taxon>Betaproteobacteria</taxon>
        <taxon>Burkholderiales</taxon>
        <taxon>Comamonadaceae</taxon>
        <taxon>Malikia</taxon>
    </lineage>
</organism>
<protein>
    <submittedName>
        <fullName evidence="12">Two-component system response regulator OmpR</fullName>
    </submittedName>
</protein>
<dbReference type="InterPro" id="IPR001789">
    <property type="entry name" value="Sig_transdc_resp-reg_receiver"/>
</dbReference>
<dbReference type="InterPro" id="IPR011006">
    <property type="entry name" value="CheY-like_superfamily"/>
</dbReference>
<dbReference type="PROSITE" id="PS51755">
    <property type="entry name" value="OMPR_PHOB"/>
    <property type="match status" value="1"/>
</dbReference>
<dbReference type="RefSeq" id="WP_105747870.1">
    <property type="nucleotide sequence ID" value="NZ_PVLQ01000023.1"/>
</dbReference>
<dbReference type="GO" id="GO:0032993">
    <property type="term" value="C:protein-DNA complex"/>
    <property type="evidence" value="ECO:0007669"/>
    <property type="project" value="TreeGrafter"/>
</dbReference>
<keyword evidence="5" id="KW-0805">Transcription regulation</keyword>
<comment type="subcellular location">
    <subcellularLocation>
        <location evidence="1">Cytoplasm</location>
    </subcellularLocation>
</comment>
<dbReference type="Gene3D" id="3.40.50.2300">
    <property type="match status" value="1"/>
</dbReference>
<evidence type="ECO:0000256" key="7">
    <source>
        <dbReference type="ARBA" id="ARBA00023163"/>
    </source>
</evidence>
<evidence type="ECO:0000256" key="2">
    <source>
        <dbReference type="ARBA" id="ARBA00022490"/>
    </source>
</evidence>
<evidence type="ECO:0000256" key="1">
    <source>
        <dbReference type="ARBA" id="ARBA00004496"/>
    </source>
</evidence>
<dbReference type="SMART" id="SM00448">
    <property type="entry name" value="REC"/>
    <property type="match status" value="1"/>
</dbReference>
<dbReference type="Gene3D" id="1.10.10.10">
    <property type="entry name" value="Winged helix-like DNA-binding domain superfamily/Winged helix DNA-binding domain"/>
    <property type="match status" value="1"/>
</dbReference>
<feature type="domain" description="Response regulatory" evidence="10">
    <location>
        <begin position="8"/>
        <end position="121"/>
    </location>
</feature>
<dbReference type="PANTHER" id="PTHR48111">
    <property type="entry name" value="REGULATOR OF RPOS"/>
    <property type="match status" value="1"/>
</dbReference>
<dbReference type="GO" id="GO:0000976">
    <property type="term" value="F:transcription cis-regulatory region binding"/>
    <property type="evidence" value="ECO:0007669"/>
    <property type="project" value="TreeGrafter"/>
</dbReference>
<dbReference type="SMART" id="SM00862">
    <property type="entry name" value="Trans_reg_C"/>
    <property type="match status" value="1"/>
</dbReference>
<dbReference type="EMBL" id="PVLQ01000023">
    <property type="protein sequence ID" value="PRD65838.1"/>
    <property type="molecule type" value="Genomic_DNA"/>
</dbReference>
<name>A0A2S9K5X5_9BURK</name>
<evidence type="ECO:0000313" key="12">
    <source>
        <dbReference type="EMBL" id="PRD65838.1"/>
    </source>
</evidence>
<evidence type="ECO:0000259" key="11">
    <source>
        <dbReference type="PROSITE" id="PS51755"/>
    </source>
</evidence>
<dbReference type="Pfam" id="PF00486">
    <property type="entry name" value="Trans_reg_C"/>
    <property type="match status" value="1"/>
</dbReference>
<evidence type="ECO:0000256" key="6">
    <source>
        <dbReference type="ARBA" id="ARBA00023125"/>
    </source>
</evidence>
<dbReference type="Gene3D" id="6.10.250.690">
    <property type="match status" value="1"/>
</dbReference>
<comment type="caution">
    <text evidence="12">The sequence shown here is derived from an EMBL/GenBank/DDBJ whole genome shotgun (WGS) entry which is preliminary data.</text>
</comment>
<feature type="domain" description="OmpR/PhoB-type" evidence="11">
    <location>
        <begin position="148"/>
        <end position="247"/>
    </location>
</feature>
<keyword evidence="13" id="KW-1185">Reference proteome</keyword>
<evidence type="ECO:0000313" key="13">
    <source>
        <dbReference type="Proteomes" id="UP000238589"/>
    </source>
</evidence>
<dbReference type="FunFam" id="1.10.10.10:FF:000099">
    <property type="entry name" value="Two-component system response regulator TorR"/>
    <property type="match status" value="1"/>
</dbReference>
<feature type="DNA-binding region" description="OmpR/PhoB-type" evidence="9">
    <location>
        <begin position="148"/>
        <end position="247"/>
    </location>
</feature>
<proteinExistence type="predicted"/>
<dbReference type="AlphaFoldDB" id="A0A2S9K5X5"/>
<gene>
    <name evidence="12" type="ORF">C6P64_06980</name>
</gene>